<dbReference type="CDD" id="cd03798">
    <property type="entry name" value="GT4_WlbH-like"/>
    <property type="match status" value="1"/>
</dbReference>
<keyword evidence="3" id="KW-0808">Transferase</keyword>
<organism evidence="3 4">
    <name type="scientific">Parvularcula marina</name>
    <dbReference type="NCBI Taxonomy" id="2292771"/>
    <lineage>
        <taxon>Bacteria</taxon>
        <taxon>Pseudomonadati</taxon>
        <taxon>Pseudomonadota</taxon>
        <taxon>Alphaproteobacteria</taxon>
        <taxon>Parvularculales</taxon>
        <taxon>Parvularculaceae</taxon>
        <taxon>Parvularcula</taxon>
    </lineage>
</organism>
<dbReference type="PANTHER" id="PTHR45947:SF14">
    <property type="entry name" value="SLL1723 PROTEIN"/>
    <property type="match status" value="1"/>
</dbReference>
<comment type="caution">
    <text evidence="3">The sequence shown here is derived from an EMBL/GenBank/DDBJ whole genome shotgun (WGS) entry which is preliminary data.</text>
</comment>
<proteinExistence type="predicted"/>
<dbReference type="Pfam" id="PF00534">
    <property type="entry name" value="Glycos_transf_1"/>
    <property type="match status" value="1"/>
</dbReference>
<dbReference type="InterPro" id="IPR050194">
    <property type="entry name" value="Glycosyltransferase_grp1"/>
</dbReference>
<evidence type="ECO:0000313" key="4">
    <source>
        <dbReference type="Proteomes" id="UP000264589"/>
    </source>
</evidence>
<dbReference type="Gene3D" id="3.40.50.2000">
    <property type="entry name" value="Glycogen Phosphorylase B"/>
    <property type="match status" value="2"/>
</dbReference>
<name>A0A371R7Q2_9PROT</name>
<evidence type="ECO:0000259" key="2">
    <source>
        <dbReference type="Pfam" id="PF13439"/>
    </source>
</evidence>
<reference evidence="3 4" key="1">
    <citation type="submission" date="2018-08" db="EMBL/GenBank/DDBJ databases">
        <title>Parvularcula sp. SM1705, isolated from surface water of the South Sea China.</title>
        <authorList>
            <person name="Sun L."/>
        </authorList>
    </citation>
    <scope>NUCLEOTIDE SEQUENCE [LARGE SCALE GENOMIC DNA]</scope>
    <source>
        <strain evidence="3 4">SM1705</strain>
    </source>
</reference>
<dbReference type="InterPro" id="IPR001296">
    <property type="entry name" value="Glyco_trans_1"/>
</dbReference>
<dbReference type="AlphaFoldDB" id="A0A371R7Q2"/>
<dbReference type="SUPFAM" id="SSF53756">
    <property type="entry name" value="UDP-Glycosyltransferase/glycogen phosphorylase"/>
    <property type="match status" value="1"/>
</dbReference>
<dbReference type="Pfam" id="PF13439">
    <property type="entry name" value="Glyco_transf_4"/>
    <property type="match status" value="1"/>
</dbReference>
<dbReference type="RefSeq" id="WP_116393191.1">
    <property type="nucleotide sequence ID" value="NZ_QUQO01000002.1"/>
</dbReference>
<dbReference type="InParanoid" id="A0A371R7Q2"/>
<keyword evidence="4" id="KW-1185">Reference proteome</keyword>
<sequence>MNVLALTTLYPYPARPRHGIFVENRLRALRAHGNNISVVAPIPYFPLSHEVFGDWASYANPPRQEERHGISITHPPYLMFPKFGMMAAVGQLERVFENAVLEARKNGFEPDILDAHYLFPDGVAATRVGKRLGLPVVLTARGSDVTLLPGYPGPRRLILEAVADADHIITVAEALRKDLIGLGADPSKVTTIRNGVDLKTFHPDAPRAERLPKTEAPLILSVGHLIQRKGHDLVISALEHIPRAHLVIVGGGIEEPALRQRVKALKLSDRVHFAGEQPHHALAGFYAHADLLMLGSDREGWPNVLLEAMACGTPCVSAPAGGVAEVITAPEAGIVTAERTPMALATAAMTVLSDPPQRSATRRYAEQFGWDEVANDVSSVWQRAVRRSSSIGWGEAQEMPLETPSFILTVDTEELFDWEGNYTDWRVPPAEGLERLQAAAREAGVTPLYFVTYPLMEDDEIGGRLARWHAEGTAYCGLHLHSWSTPPNGEELSPARTYQLHLDPDKHQKKLRALTAAYRNRFGCSPIAHRAGRYGIAPWVLDQLAGEGVMLDFSPSAGFDFRKTQGPDFSTFSVMPHTRKTPHGTQWVIPVSGSRWVRGLGSPHPIGPEARGLGRRLQTLSTAPIRLTPEGNSLSDMQKLSRQLLNKKTGLLTPALHLTSITAGATPYSADENSVAGLLSVLKDYFGWLQAEGVSPLTLPELADALGVETFDKKVSETA</sequence>
<evidence type="ECO:0000259" key="1">
    <source>
        <dbReference type="Pfam" id="PF00534"/>
    </source>
</evidence>
<feature type="domain" description="Glycosyl transferase family 1" evidence="1">
    <location>
        <begin position="209"/>
        <end position="367"/>
    </location>
</feature>
<protein>
    <submittedName>
        <fullName evidence="3">Glycosyltransferase</fullName>
    </submittedName>
</protein>
<dbReference type="PANTHER" id="PTHR45947">
    <property type="entry name" value="SULFOQUINOVOSYL TRANSFERASE SQD2"/>
    <property type="match status" value="1"/>
</dbReference>
<evidence type="ECO:0000313" key="3">
    <source>
        <dbReference type="EMBL" id="RFB01475.1"/>
    </source>
</evidence>
<feature type="domain" description="Glycosyltransferase subfamily 4-like N-terminal" evidence="2">
    <location>
        <begin position="21"/>
        <end position="199"/>
    </location>
</feature>
<accession>A0A371R7Q2</accession>
<dbReference type="Proteomes" id="UP000264589">
    <property type="component" value="Unassembled WGS sequence"/>
</dbReference>
<dbReference type="InterPro" id="IPR028098">
    <property type="entry name" value="Glyco_trans_4-like_N"/>
</dbReference>
<dbReference type="Gene3D" id="3.20.20.370">
    <property type="entry name" value="Glycoside hydrolase/deacetylase"/>
    <property type="match status" value="1"/>
</dbReference>
<dbReference type="EMBL" id="QUQO01000002">
    <property type="protein sequence ID" value="RFB01475.1"/>
    <property type="molecule type" value="Genomic_DNA"/>
</dbReference>
<gene>
    <name evidence="3" type="ORF">DX908_14400</name>
</gene>
<dbReference type="GO" id="GO:0016757">
    <property type="term" value="F:glycosyltransferase activity"/>
    <property type="evidence" value="ECO:0007669"/>
    <property type="project" value="InterPro"/>
</dbReference>